<feature type="compositionally biased region" description="Low complexity" evidence="6">
    <location>
        <begin position="295"/>
        <end position="308"/>
    </location>
</feature>
<comment type="caution">
    <text evidence="8">The sequence shown here is derived from an EMBL/GenBank/DDBJ whole genome shotgun (WGS) entry which is preliminary data.</text>
</comment>
<sequence>MPPKRLRCSVVGCKNTHSCRHLLPTSEPLKTQWITFVYEGNTPPDLPKCVYACSNHFTQDCFVNEGQYKAGFATKLVLRDGSVPTVRDRVSPAEHFIDGRPTPAHPDPLPALTYDRSNVTPARQPPKLQTVSVPSRKILRDDCDPDNDENIRDSCDLQIISIDIKEEMVTESLMEDTTTEESRGGDSKMATGKAKETDVQGVSASFDGAPQSTAVIQSNIEQSEGIKTGLVLMLTSPEAVAVNTCPSTSGTYIAFPIIHSYQSDEPAQIQPKSEEHEMDISMPSLHCPSDMKDTSFLPTSSTSSSTPTIKEEPEDEMWKETNWIVNESNLMELFKRCQECGAVITETHKIASGRFIHVQWECKKGHQGQWSS</sequence>
<dbReference type="Pfam" id="PF05485">
    <property type="entry name" value="THAP"/>
    <property type="match status" value="1"/>
</dbReference>
<dbReference type="GO" id="GO:0008270">
    <property type="term" value="F:zinc ion binding"/>
    <property type="evidence" value="ECO:0007669"/>
    <property type="project" value="UniProtKB-KW"/>
</dbReference>
<dbReference type="GO" id="GO:0003677">
    <property type="term" value="F:DNA binding"/>
    <property type="evidence" value="ECO:0007669"/>
    <property type="project" value="UniProtKB-UniRule"/>
</dbReference>
<keyword evidence="2 5" id="KW-0863">Zinc-finger</keyword>
<dbReference type="AlphaFoldDB" id="A0AA88TLG9"/>
<dbReference type="SMART" id="SM00980">
    <property type="entry name" value="THAP"/>
    <property type="match status" value="1"/>
</dbReference>
<evidence type="ECO:0000256" key="1">
    <source>
        <dbReference type="ARBA" id="ARBA00022723"/>
    </source>
</evidence>
<dbReference type="Proteomes" id="UP001187343">
    <property type="component" value="Unassembled WGS sequence"/>
</dbReference>
<evidence type="ECO:0000256" key="3">
    <source>
        <dbReference type="ARBA" id="ARBA00022833"/>
    </source>
</evidence>
<evidence type="ECO:0000256" key="6">
    <source>
        <dbReference type="SAM" id="MobiDB-lite"/>
    </source>
</evidence>
<feature type="region of interest" description="Disordered" evidence="6">
    <location>
        <begin position="172"/>
        <end position="198"/>
    </location>
</feature>
<accession>A0AA88TLG9</accession>
<name>A0AA88TLG9_9TELE</name>
<evidence type="ECO:0000256" key="4">
    <source>
        <dbReference type="ARBA" id="ARBA00023125"/>
    </source>
</evidence>
<dbReference type="PROSITE" id="PS50950">
    <property type="entry name" value="ZF_THAP"/>
    <property type="match status" value="1"/>
</dbReference>
<dbReference type="SUPFAM" id="SSF57716">
    <property type="entry name" value="Glucocorticoid receptor-like (DNA-binding domain)"/>
    <property type="match status" value="1"/>
</dbReference>
<feature type="domain" description="THAP-type" evidence="7">
    <location>
        <begin position="1"/>
        <end position="87"/>
    </location>
</feature>
<dbReference type="InterPro" id="IPR006612">
    <property type="entry name" value="THAP_Znf"/>
</dbReference>
<keyword evidence="3" id="KW-0862">Zinc</keyword>
<evidence type="ECO:0000313" key="8">
    <source>
        <dbReference type="EMBL" id="KAK2871464.1"/>
    </source>
</evidence>
<reference evidence="8" key="1">
    <citation type="submission" date="2023-08" db="EMBL/GenBank/DDBJ databases">
        <title>Chromosome-level Genome Assembly of mud carp (Cirrhinus molitorella).</title>
        <authorList>
            <person name="Liu H."/>
        </authorList>
    </citation>
    <scope>NUCLEOTIDE SEQUENCE</scope>
    <source>
        <strain evidence="8">Prfri</strain>
        <tissue evidence="8">Muscle</tissue>
    </source>
</reference>
<evidence type="ECO:0000313" key="9">
    <source>
        <dbReference type="Proteomes" id="UP001187343"/>
    </source>
</evidence>
<evidence type="ECO:0000259" key="7">
    <source>
        <dbReference type="PROSITE" id="PS50950"/>
    </source>
</evidence>
<protein>
    <recommendedName>
        <fullName evidence="7">THAP-type domain-containing protein</fullName>
    </recommendedName>
</protein>
<keyword evidence="4 5" id="KW-0238">DNA-binding</keyword>
<feature type="region of interest" description="Disordered" evidence="6">
    <location>
        <begin position="295"/>
        <end position="316"/>
    </location>
</feature>
<organism evidence="8 9">
    <name type="scientific">Cirrhinus molitorella</name>
    <name type="common">mud carp</name>
    <dbReference type="NCBI Taxonomy" id="172907"/>
    <lineage>
        <taxon>Eukaryota</taxon>
        <taxon>Metazoa</taxon>
        <taxon>Chordata</taxon>
        <taxon>Craniata</taxon>
        <taxon>Vertebrata</taxon>
        <taxon>Euteleostomi</taxon>
        <taxon>Actinopterygii</taxon>
        <taxon>Neopterygii</taxon>
        <taxon>Teleostei</taxon>
        <taxon>Ostariophysi</taxon>
        <taxon>Cypriniformes</taxon>
        <taxon>Cyprinidae</taxon>
        <taxon>Labeoninae</taxon>
        <taxon>Labeonini</taxon>
        <taxon>Cirrhinus</taxon>
    </lineage>
</organism>
<evidence type="ECO:0000256" key="2">
    <source>
        <dbReference type="ARBA" id="ARBA00022771"/>
    </source>
</evidence>
<keyword evidence="1" id="KW-0479">Metal-binding</keyword>
<keyword evidence="9" id="KW-1185">Reference proteome</keyword>
<dbReference type="EMBL" id="JAUYZG010000023">
    <property type="protein sequence ID" value="KAK2871464.1"/>
    <property type="molecule type" value="Genomic_DNA"/>
</dbReference>
<gene>
    <name evidence="8" type="ORF">Q8A67_023991</name>
</gene>
<proteinExistence type="predicted"/>
<evidence type="ECO:0000256" key="5">
    <source>
        <dbReference type="PROSITE-ProRule" id="PRU00309"/>
    </source>
</evidence>